<dbReference type="GO" id="GO:0005802">
    <property type="term" value="C:trans-Golgi network"/>
    <property type="evidence" value="ECO:0007669"/>
    <property type="project" value="TreeGrafter"/>
</dbReference>
<dbReference type="GO" id="GO:0005829">
    <property type="term" value="C:cytosol"/>
    <property type="evidence" value="ECO:0007669"/>
    <property type="project" value="GOC"/>
</dbReference>
<dbReference type="GO" id="GO:0016020">
    <property type="term" value="C:membrane"/>
    <property type="evidence" value="ECO:0007669"/>
    <property type="project" value="UniProtKB-SubCell"/>
</dbReference>
<dbReference type="SUPFAM" id="SSF54928">
    <property type="entry name" value="RNA-binding domain, RBD"/>
    <property type="match status" value="1"/>
</dbReference>
<dbReference type="Gene3D" id="3.30.70.330">
    <property type="match status" value="1"/>
</dbReference>
<evidence type="ECO:0000256" key="5">
    <source>
        <dbReference type="ARBA" id="ARBA00022989"/>
    </source>
</evidence>
<dbReference type="SMART" id="SM00360">
    <property type="entry name" value="RRM"/>
    <property type="match status" value="1"/>
</dbReference>
<dbReference type="GO" id="GO:0003723">
    <property type="term" value="F:RNA binding"/>
    <property type="evidence" value="ECO:0007669"/>
    <property type="project" value="UniProtKB-UniRule"/>
</dbReference>
<sequence>MTINAACNFILYCAFSEKYRRVFMETFCCCLTRDQTRTASPPQLRQSEYTFTSVAGIHRAGNHHRPHTPPPIRLVRKLAPSKSTVYVGNLPFALTNNDLHQIFKDCGKIVKVTVVKNAKGQSKGVAFIQFLLPSEATTACTEFDRKEHEFGGKSDSSTIQIKRRRFRADEYFSDEEEEVGDDGFVFHCSFLFASNLGFNAGFVGGSQEKRVLPYSSVMDVVKEDDPMESPWDVDPATLERFLVDLVIRGSEIAMIVGGVVPYIPQYREIKRSGNAQGFSHYVCLALLIANILRITFWFGRPFELPLLYQSVLVILAMLVMIHLYVDVIRKATIVQERERTFAGTISPLLSSSVTEPDDFPSLGSPVVTSSPQFPHAHIPSRSFLDNSAAPVSAPAGLNDTVLTFCMHALWITRIPRVVPKMQTEITHVTALLDIHLDPSYFWRWTNFRSYVECVCCFSLLSAILMWLFKGVPLFVELVGFLGLFIEACLAVPQFYRNWTNRSTKGMSRMMVFMWTCGDTFKTIYFIKRSAPLQFILCGFLQLSVDFCIWGQVYCFRNALKKRRSFTAVG</sequence>
<dbReference type="FunFam" id="1.20.1280.290:FF:000008">
    <property type="entry name" value="PQ-loop repeat-containing protein 1"/>
    <property type="match status" value="1"/>
</dbReference>
<evidence type="ECO:0000256" key="1">
    <source>
        <dbReference type="ARBA" id="ARBA00004141"/>
    </source>
</evidence>
<keyword evidence="6" id="KW-0472">Membrane</keyword>
<dbReference type="EMBL" id="OB662026">
    <property type="protein sequence ID" value="CAD7229364.1"/>
    <property type="molecule type" value="Genomic_DNA"/>
</dbReference>
<dbReference type="InterPro" id="IPR006603">
    <property type="entry name" value="PQ-loop_rpt"/>
</dbReference>
<reference evidence="10" key="1">
    <citation type="submission" date="2020-11" db="EMBL/GenBank/DDBJ databases">
        <authorList>
            <person name="Tran Van P."/>
        </authorList>
    </citation>
    <scope>NUCLEOTIDE SEQUENCE</scope>
</reference>
<organism evidence="10">
    <name type="scientific">Cyprideis torosa</name>
    <dbReference type="NCBI Taxonomy" id="163714"/>
    <lineage>
        <taxon>Eukaryota</taxon>
        <taxon>Metazoa</taxon>
        <taxon>Ecdysozoa</taxon>
        <taxon>Arthropoda</taxon>
        <taxon>Crustacea</taxon>
        <taxon>Oligostraca</taxon>
        <taxon>Ostracoda</taxon>
        <taxon>Podocopa</taxon>
        <taxon>Podocopida</taxon>
        <taxon>Cytherocopina</taxon>
        <taxon>Cytheroidea</taxon>
        <taxon>Cytherideidae</taxon>
        <taxon>Cyprideis</taxon>
    </lineage>
</organism>
<keyword evidence="3" id="KW-0677">Repeat</keyword>
<evidence type="ECO:0000256" key="2">
    <source>
        <dbReference type="ARBA" id="ARBA00022692"/>
    </source>
</evidence>
<dbReference type="InterPro" id="IPR052241">
    <property type="entry name" value="SLC66/Scramblase_ANY1"/>
</dbReference>
<accession>A0A7R8WD12</accession>
<evidence type="ECO:0000256" key="6">
    <source>
        <dbReference type="ARBA" id="ARBA00023136"/>
    </source>
</evidence>
<evidence type="ECO:0000256" key="4">
    <source>
        <dbReference type="ARBA" id="ARBA00022884"/>
    </source>
</evidence>
<dbReference type="GO" id="GO:0042147">
    <property type="term" value="P:retrograde transport, endosome to Golgi"/>
    <property type="evidence" value="ECO:0007669"/>
    <property type="project" value="TreeGrafter"/>
</dbReference>
<evidence type="ECO:0000256" key="3">
    <source>
        <dbReference type="ARBA" id="ARBA00022737"/>
    </source>
</evidence>
<feature type="domain" description="RRM" evidence="9">
    <location>
        <begin position="83"/>
        <end position="166"/>
    </location>
</feature>
<keyword evidence="4" id="KW-0694">RNA-binding</keyword>
<dbReference type="PROSITE" id="PS50102">
    <property type="entry name" value="RRM"/>
    <property type="match status" value="1"/>
</dbReference>
<proteinExistence type="predicted"/>
<dbReference type="InterPro" id="IPR012677">
    <property type="entry name" value="Nucleotide-bd_a/b_plait_sf"/>
</dbReference>
<dbReference type="SMART" id="SM00679">
    <property type="entry name" value="CTNS"/>
    <property type="match status" value="2"/>
</dbReference>
<dbReference type="Gene3D" id="1.20.1070.10">
    <property type="entry name" value="Rhodopsin 7-helix transmembrane proteins"/>
    <property type="match status" value="1"/>
</dbReference>
<dbReference type="Gene3D" id="1.20.1280.290">
    <property type="match status" value="2"/>
</dbReference>
<dbReference type="Pfam" id="PF00076">
    <property type="entry name" value="RRM_1"/>
    <property type="match status" value="1"/>
</dbReference>
<dbReference type="AlphaFoldDB" id="A0A7R8WD12"/>
<dbReference type="GO" id="GO:0045332">
    <property type="term" value="P:phospholipid translocation"/>
    <property type="evidence" value="ECO:0007669"/>
    <property type="project" value="TreeGrafter"/>
</dbReference>
<gene>
    <name evidence="10" type="ORF">CTOB1V02_LOCUS7236</name>
</gene>
<dbReference type="GO" id="GO:0005768">
    <property type="term" value="C:endosome"/>
    <property type="evidence" value="ECO:0007669"/>
    <property type="project" value="TreeGrafter"/>
</dbReference>
<dbReference type="InterPro" id="IPR035979">
    <property type="entry name" value="RBD_domain_sf"/>
</dbReference>
<evidence type="ECO:0000259" key="9">
    <source>
        <dbReference type="PROSITE" id="PS50102"/>
    </source>
</evidence>
<dbReference type="OrthoDB" id="267048at2759"/>
<dbReference type="InterPro" id="IPR000504">
    <property type="entry name" value="RRM_dom"/>
</dbReference>
<dbReference type="FunFam" id="1.20.1280.290:FF:000005">
    <property type="entry name" value="PQ-loop repeat-containing protein 1"/>
    <property type="match status" value="1"/>
</dbReference>
<dbReference type="SUPFAM" id="SSF81321">
    <property type="entry name" value="Family A G protein-coupled receptor-like"/>
    <property type="match status" value="1"/>
</dbReference>
<evidence type="ECO:0000256" key="7">
    <source>
        <dbReference type="ARBA" id="ARBA00040648"/>
    </source>
</evidence>
<protein>
    <recommendedName>
        <fullName evidence="7">Solute carrier family 66 member 2</fullName>
    </recommendedName>
    <alternativeName>
        <fullName evidence="8">PQ-loop repeat-containing protein 1</fullName>
    </alternativeName>
</protein>
<keyword evidence="5" id="KW-1133">Transmembrane helix</keyword>
<comment type="subcellular location">
    <subcellularLocation>
        <location evidence="1">Membrane</location>
        <topology evidence="1">Multi-pass membrane protein</topology>
    </subcellularLocation>
</comment>
<dbReference type="Pfam" id="PF04193">
    <property type="entry name" value="PQ-loop"/>
    <property type="match status" value="2"/>
</dbReference>
<dbReference type="PANTHER" id="PTHR14856:SF9">
    <property type="entry name" value="PQ-LOOP REPEAT-CONTAINING PROTEIN 1"/>
    <property type="match status" value="1"/>
</dbReference>
<keyword evidence="2" id="KW-0812">Transmembrane</keyword>
<evidence type="ECO:0000313" key="10">
    <source>
        <dbReference type="EMBL" id="CAD7229364.1"/>
    </source>
</evidence>
<evidence type="ECO:0000256" key="8">
    <source>
        <dbReference type="ARBA" id="ARBA00043159"/>
    </source>
</evidence>
<name>A0A7R8WD12_9CRUS</name>
<dbReference type="PANTHER" id="PTHR14856">
    <property type="entry name" value="PQ-LOOP REPEAT-CONTAINING PROTEIN 1-LIKE PROTEIN"/>
    <property type="match status" value="1"/>
</dbReference>